<dbReference type="Proteomes" id="UP000636960">
    <property type="component" value="Unassembled WGS sequence"/>
</dbReference>
<evidence type="ECO:0000256" key="1">
    <source>
        <dbReference type="SAM" id="SignalP"/>
    </source>
</evidence>
<dbReference type="InterPro" id="IPR009003">
    <property type="entry name" value="Peptidase_S1_PA"/>
</dbReference>
<dbReference type="SUPFAM" id="SSF50494">
    <property type="entry name" value="Trypsin-like serine proteases"/>
    <property type="match status" value="1"/>
</dbReference>
<comment type="caution">
    <text evidence="2">The sequence shown here is derived from an EMBL/GenBank/DDBJ whole genome shotgun (WGS) entry which is preliminary data.</text>
</comment>
<feature type="signal peptide" evidence="1">
    <location>
        <begin position="1"/>
        <end position="22"/>
    </location>
</feature>
<evidence type="ECO:0000313" key="3">
    <source>
        <dbReference type="Proteomes" id="UP000636960"/>
    </source>
</evidence>
<dbReference type="Gene3D" id="2.40.10.10">
    <property type="entry name" value="Trypsin-like serine proteases"/>
    <property type="match status" value="2"/>
</dbReference>
<keyword evidence="1" id="KW-0732">Signal</keyword>
<gene>
    <name evidence="2" type="ORF">Ari01nite_61750</name>
</gene>
<feature type="chain" id="PRO_5038853927" description="Serine protease" evidence="1">
    <location>
        <begin position="23"/>
        <end position="401"/>
    </location>
</feature>
<evidence type="ECO:0008006" key="4">
    <source>
        <dbReference type="Google" id="ProtNLM"/>
    </source>
</evidence>
<reference evidence="2" key="1">
    <citation type="submission" date="2021-01" db="EMBL/GenBank/DDBJ databases">
        <title>Whole genome shotgun sequence of Actinoplanes rishiriensis NBRC 108556.</title>
        <authorList>
            <person name="Komaki H."/>
            <person name="Tamura T."/>
        </authorList>
    </citation>
    <scope>NUCLEOTIDE SEQUENCE</scope>
    <source>
        <strain evidence="2">NBRC 108556</strain>
    </source>
</reference>
<organism evidence="2 3">
    <name type="scientific">Paractinoplanes rishiriensis</name>
    <dbReference type="NCBI Taxonomy" id="1050105"/>
    <lineage>
        <taxon>Bacteria</taxon>
        <taxon>Bacillati</taxon>
        <taxon>Actinomycetota</taxon>
        <taxon>Actinomycetes</taxon>
        <taxon>Micromonosporales</taxon>
        <taxon>Micromonosporaceae</taxon>
        <taxon>Paractinoplanes</taxon>
    </lineage>
</organism>
<dbReference type="InterPro" id="IPR043504">
    <property type="entry name" value="Peptidase_S1_PA_chymotrypsin"/>
</dbReference>
<name>A0A919K4A4_9ACTN</name>
<accession>A0A919K4A4</accession>
<sequence>MRRLTYVLLAGLTAATAATVVALPGSGSAQSEAAAPVWDLDRQKLAANSDVPTFGGSYVDDDGATHVWSTRPAASGRLVHRADYTFAQLVAWRDATRALLALPGVTTLDIDERTNRLEVGVEDTGRDGPAVTAGLARLGVPRPAVRLTRNGPITRTLGDEARPLRGGLKIRFGEKFCSLGFIAQRAGVSGFVTNSHCSTQPGVMDSGKYWQPNKPVDGSKVVGSETADPAYTASIACPPGRKCRRSDSNFVAGTAGVGLSQGHIARPPLNSTIWNGTDTFRIVGIRETAIGRNVTKVGQTTGRTAGTVTNACVDLNPRDTTIPTTLFCQSMATYKAELGDSGAPVFEILNADQNTVALIGIHWGIGPNDAVPPQQRSYFSPLSSVQAELGTLRVCSDATIC</sequence>
<dbReference type="RefSeq" id="WP_203785727.1">
    <property type="nucleotide sequence ID" value="NZ_BOMV01000065.1"/>
</dbReference>
<dbReference type="AlphaFoldDB" id="A0A919K4A4"/>
<evidence type="ECO:0000313" key="2">
    <source>
        <dbReference type="EMBL" id="GIE98710.1"/>
    </source>
</evidence>
<protein>
    <recommendedName>
        <fullName evidence="4">Serine protease</fullName>
    </recommendedName>
</protein>
<proteinExistence type="predicted"/>
<keyword evidence="3" id="KW-1185">Reference proteome</keyword>
<dbReference type="EMBL" id="BOMV01000065">
    <property type="protein sequence ID" value="GIE98710.1"/>
    <property type="molecule type" value="Genomic_DNA"/>
</dbReference>